<dbReference type="Proteomes" id="UP001497623">
    <property type="component" value="Unassembled WGS sequence"/>
</dbReference>
<evidence type="ECO:0000256" key="9">
    <source>
        <dbReference type="SAM" id="Phobius"/>
    </source>
</evidence>
<name>A0AAV2RH74_MEGNR</name>
<evidence type="ECO:0000256" key="8">
    <source>
        <dbReference type="ARBA" id="ARBA00031072"/>
    </source>
</evidence>
<feature type="transmembrane region" description="Helical" evidence="9">
    <location>
        <begin position="52"/>
        <end position="71"/>
    </location>
</feature>
<protein>
    <recommendedName>
        <fullName evidence="3">ER membrane protein complex subunit 6</fullName>
    </recommendedName>
    <alternativeName>
        <fullName evidence="8">Transmembrane protein 93</fullName>
    </alternativeName>
</protein>
<evidence type="ECO:0000256" key="2">
    <source>
        <dbReference type="ARBA" id="ARBA00009436"/>
    </source>
</evidence>
<comment type="subcellular location">
    <subcellularLocation>
        <location evidence="1">Endoplasmic reticulum membrane</location>
        <topology evidence="1">Multi-pass membrane protein</topology>
    </subcellularLocation>
</comment>
<dbReference type="PANTHER" id="PTHR20994:SF0">
    <property type="entry name" value="ER MEMBRANE PROTEIN COMPLEX SUBUNIT 6"/>
    <property type="match status" value="1"/>
</dbReference>
<dbReference type="Pfam" id="PF07019">
    <property type="entry name" value="EMC6"/>
    <property type="match status" value="1"/>
</dbReference>
<dbReference type="GO" id="GO:0034975">
    <property type="term" value="P:protein folding in endoplasmic reticulum"/>
    <property type="evidence" value="ECO:0007669"/>
    <property type="project" value="TreeGrafter"/>
</dbReference>
<feature type="transmembrane region" description="Helical" evidence="9">
    <location>
        <begin position="92"/>
        <end position="110"/>
    </location>
</feature>
<comment type="similarity">
    <text evidence="2">Belongs to the EMC6 family.</text>
</comment>
<dbReference type="AlphaFoldDB" id="A0AAV2RH74"/>
<keyword evidence="6 9" id="KW-1133">Transmembrane helix</keyword>
<organism evidence="10 11">
    <name type="scientific">Meganyctiphanes norvegica</name>
    <name type="common">Northern krill</name>
    <name type="synonym">Thysanopoda norvegica</name>
    <dbReference type="NCBI Taxonomy" id="48144"/>
    <lineage>
        <taxon>Eukaryota</taxon>
        <taxon>Metazoa</taxon>
        <taxon>Ecdysozoa</taxon>
        <taxon>Arthropoda</taxon>
        <taxon>Crustacea</taxon>
        <taxon>Multicrustacea</taxon>
        <taxon>Malacostraca</taxon>
        <taxon>Eumalacostraca</taxon>
        <taxon>Eucarida</taxon>
        <taxon>Euphausiacea</taxon>
        <taxon>Euphausiidae</taxon>
        <taxon>Meganyctiphanes</taxon>
    </lineage>
</organism>
<evidence type="ECO:0000256" key="6">
    <source>
        <dbReference type="ARBA" id="ARBA00022989"/>
    </source>
</evidence>
<accession>A0AAV2RH74</accession>
<dbReference type="InterPro" id="IPR029008">
    <property type="entry name" value="EMC6-like"/>
</dbReference>
<gene>
    <name evidence="10" type="ORF">MNOR_LOCUS25224</name>
</gene>
<dbReference type="GO" id="GO:0072546">
    <property type="term" value="C:EMC complex"/>
    <property type="evidence" value="ECO:0007669"/>
    <property type="project" value="InterPro"/>
</dbReference>
<dbReference type="PANTHER" id="PTHR20994">
    <property type="entry name" value="ER MEMBRANE PROTEIN COMPLEX SUBUNIT 6"/>
    <property type="match status" value="1"/>
</dbReference>
<feature type="non-terminal residue" evidence="10">
    <location>
        <position position="113"/>
    </location>
</feature>
<dbReference type="EMBL" id="CAXKWB010023824">
    <property type="protein sequence ID" value="CAL4125579.1"/>
    <property type="molecule type" value="Genomic_DNA"/>
</dbReference>
<reference evidence="10 11" key="1">
    <citation type="submission" date="2024-05" db="EMBL/GenBank/DDBJ databases">
        <authorList>
            <person name="Wallberg A."/>
        </authorList>
    </citation>
    <scope>NUCLEOTIDE SEQUENCE [LARGE SCALE GENOMIC DNA]</scope>
</reference>
<keyword evidence="5" id="KW-0256">Endoplasmic reticulum</keyword>
<proteinExistence type="inferred from homology"/>
<keyword evidence="7 9" id="KW-0472">Membrane</keyword>
<evidence type="ECO:0000256" key="1">
    <source>
        <dbReference type="ARBA" id="ARBA00004477"/>
    </source>
</evidence>
<keyword evidence="4 9" id="KW-0812">Transmembrane</keyword>
<evidence type="ECO:0000256" key="4">
    <source>
        <dbReference type="ARBA" id="ARBA00022692"/>
    </source>
</evidence>
<evidence type="ECO:0000313" key="10">
    <source>
        <dbReference type="EMBL" id="CAL4125579.1"/>
    </source>
</evidence>
<evidence type="ECO:0000256" key="5">
    <source>
        <dbReference type="ARBA" id="ARBA00022824"/>
    </source>
</evidence>
<keyword evidence="11" id="KW-1185">Reference proteome</keyword>
<dbReference type="GO" id="GO:0000045">
    <property type="term" value="P:autophagosome assembly"/>
    <property type="evidence" value="ECO:0007669"/>
    <property type="project" value="TreeGrafter"/>
</dbReference>
<evidence type="ECO:0000256" key="3">
    <source>
        <dbReference type="ARBA" id="ARBA00020827"/>
    </source>
</evidence>
<comment type="caution">
    <text evidence="10">The sequence shown here is derived from an EMBL/GenBank/DDBJ whole genome shotgun (WGS) entry which is preliminary data.</text>
</comment>
<sequence>MPAWVRGATVRRGADKTGSVAYLDWAPGSVESGAKRPESGALRSGLLGLTSLYGFGFFFLTGVLLWLLLLVKAGSQWEKYFVSRKTLLTSGLFSGVFTYVLFWTFFYGMVHVY</sequence>
<evidence type="ECO:0000313" key="11">
    <source>
        <dbReference type="Proteomes" id="UP001497623"/>
    </source>
</evidence>
<dbReference type="InterPro" id="IPR008504">
    <property type="entry name" value="Emc6"/>
</dbReference>
<evidence type="ECO:0000256" key="7">
    <source>
        <dbReference type="ARBA" id="ARBA00023136"/>
    </source>
</evidence>